<dbReference type="Proteomes" id="UP000275846">
    <property type="component" value="Unassembled WGS sequence"/>
</dbReference>
<proteinExistence type="predicted"/>
<dbReference type="WBParaSite" id="SSLN_0000138201-mRNA-1">
    <property type="protein sequence ID" value="SSLN_0000138201-mRNA-1"/>
    <property type="gene ID" value="SSLN_0000138201"/>
</dbReference>
<accession>A0A183SAT0</accession>
<sequence>MEEQLSLARTKGHYANLTSSYPFANEALALFSTISALSEEVKDELSVYLLLLFVVKSAAALSFGCVRASTGNFYLPLPASSLPFLLRKLP</sequence>
<name>A0A183SAT0_SCHSO</name>
<evidence type="ECO:0000313" key="2">
    <source>
        <dbReference type="Proteomes" id="UP000275846"/>
    </source>
</evidence>
<organism evidence="3">
    <name type="scientific">Schistocephalus solidus</name>
    <name type="common">Tapeworm</name>
    <dbReference type="NCBI Taxonomy" id="70667"/>
    <lineage>
        <taxon>Eukaryota</taxon>
        <taxon>Metazoa</taxon>
        <taxon>Spiralia</taxon>
        <taxon>Lophotrochozoa</taxon>
        <taxon>Platyhelminthes</taxon>
        <taxon>Cestoda</taxon>
        <taxon>Eucestoda</taxon>
        <taxon>Diphyllobothriidea</taxon>
        <taxon>Diphyllobothriidae</taxon>
        <taxon>Schistocephalus</taxon>
    </lineage>
</organism>
<reference evidence="1 2" key="2">
    <citation type="submission" date="2018-11" db="EMBL/GenBank/DDBJ databases">
        <authorList>
            <consortium name="Pathogen Informatics"/>
        </authorList>
    </citation>
    <scope>NUCLEOTIDE SEQUENCE [LARGE SCALE GENOMIC DNA]</scope>
    <source>
        <strain evidence="1 2">NST_G2</strain>
    </source>
</reference>
<protein>
    <submittedName>
        <fullName evidence="1 3">Uncharacterized protein</fullName>
    </submittedName>
</protein>
<dbReference type="EMBL" id="UYSU01002461">
    <property type="protein sequence ID" value="VDL87474.1"/>
    <property type="molecule type" value="Genomic_DNA"/>
</dbReference>
<gene>
    <name evidence="1" type="ORF">SSLN_LOCUS1328</name>
</gene>
<keyword evidence="2" id="KW-1185">Reference proteome</keyword>
<reference evidence="3" key="1">
    <citation type="submission" date="2016-06" db="UniProtKB">
        <authorList>
            <consortium name="WormBaseParasite"/>
        </authorList>
    </citation>
    <scope>IDENTIFICATION</scope>
</reference>
<evidence type="ECO:0000313" key="1">
    <source>
        <dbReference type="EMBL" id="VDL87474.1"/>
    </source>
</evidence>
<evidence type="ECO:0000313" key="3">
    <source>
        <dbReference type="WBParaSite" id="SSLN_0000138201-mRNA-1"/>
    </source>
</evidence>
<dbReference type="AlphaFoldDB" id="A0A183SAT0"/>